<proteinExistence type="predicted"/>
<name>A0A7J9PTN1_METMI</name>
<reference evidence="4 5" key="1">
    <citation type="submission" date="2020-07" db="EMBL/GenBank/DDBJ databases">
        <title>Genomic Encyclopedia of Type Strains, Phase IV (KMG-V): Genome sequencing to study the core and pangenomes of soil and plant-associated prokaryotes.</title>
        <authorList>
            <person name="Whitman W."/>
        </authorList>
    </citation>
    <scope>NUCLEOTIDE SEQUENCE [LARGE SCALE GENOMIC DNA]</scope>
    <source>
        <strain evidence="1 4">A4</strain>
        <strain evidence="3 6">C14</strain>
        <strain evidence="2 5">C9</strain>
    </source>
</reference>
<evidence type="ECO:0000313" key="3">
    <source>
        <dbReference type="EMBL" id="MBA2868808.1"/>
    </source>
</evidence>
<dbReference type="EMBL" id="JACDUM010000003">
    <property type="protein sequence ID" value="MBA2860819.1"/>
    <property type="molecule type" value="Genomic_DNA"/>
</dbReference>
<dbReference type="EMBL" id="JACDUP010000002">
    <property type="protein sequence ID" value="MBA2868808.1"/>
    <property type="molecule type" value="Genomic_DNA"/>
</dbReference>
<protein>
    <submittedName>
        <fullName evidence="3">Uncharacterized protein</fullName>
    </submittedName>
</protein>
<gene>
    <name evidence="1" type="ORF">HNP87_001515</name>
    <name evidence="2" type="ORF">HNP91_001650</name>
    <name evidence="3" type="ORF">HNP95_000987</name>
</gene>
<evidence type="ECO:0000313" key="6">
    <source>
        <dbReference type="Proteomes" id="UP000571751"/>
    </source>
</evidence>
<dbReference type="RefSeq" id="WP_181488858.1">
    <property type="nucleotide sequence ID" value="NZ_JACDUI010000002.1"/>
</dbReference>
<dbReference type="AlphaFoldDB" id="A0A7J9PTN1"/>
<dbReference type="Proteomes" id="UP000571751">
    <property type="component" value="Unassembled WGS sequence"/>
</dbReference>
<dbReference type="Proteomes" id="UP000563838">
    <property type="component" value="Unassembled WGS sequence"/>
</dbReference>
<evidence type="ECO:0000313" key="4">
    <source>
        <dbReference type="Proteomes" id="UP000563838"/>
    </source>
</evidence>
<dbReference type="Proteomes" id="UP000568063">
    <property type="component" value="Unassembled WGS sequence"/>
</dbReference>
<evidence type="ECO:0000313" key="1">
    <source>
        <dbReference type="EMBL" id="MBA2840983.1"/>
    </source>
</evidence>
<dbReference type="EMBL" id="JACDUI010000002">
    <property type="protein sequence ID" value="MBA2840983.1"/>
    <property type="molecule type" value="Genomic_DNA"/>
</dbReference>
<evidence type="ECO:0000313" key="5">
    <source>
        <dbReference type="Proteomes" id="UP000568063"/>
    </source>
</evidence>
<accession>A0A7J9PTN1</accession>
<sequence length="162" mass="19167">MNKNGFVFENIGFDNISSKNSTISSEILRYFSIYCKAKEKGMEQLGPKEYMELVLSTVFLLKFLKEDIGEINLSDNQKNSLIVFQRYVYREYTGEYSENYLKYSLWRKDNVLRYSIDKYDIYLNDLKSDWKRIFTILVPNYENLKNVAAIILRTANKIGVLE</sequence>
<comment type="caution">
    <text evidence="3">The sequence shown here is derived from an EMBL/GenBank/DDBJ whole genome shotgun (WGS) entry which is preliminary data.</text>
</comment>
<evidence type="ECO:0000313" key="2">
    <source>
        <dbReference type="EMBL" id="MBA2860819.1"/>
    </source>
</evidence>
<organism evidence="3 6">
    <name type="scientific">Methanococcus maripaludis</name>
    <name type="common">Methanococcus deltae</name>
    <dbReference type="NCBI Taxonomy" id="39152"/>
    <lineage>
        <taxon>Archaea</taxon>
        <taxon>Methanobacteriati</taxon>
        <taxon>Methanobacteriota</taxon>
        <taxon>Methanomada group</taxon>
        <taxon>Methanococci</taxon>
        <taxon>Methanococcales</taxon>
        <taxon>Methanococcaceae</taxon>
        <taxon>Methanococcus</taxon>
    </lineage>
</organism>